<dbReference type="GO" id="GO:0046983">
    <property type="term" value="F:protein dimerization activity"/>
    <property type="evidence" value="ECO:0007669"/>
    <property type="project" value="InterPro"/>
</dbReference>
<dbReference type="Gene3D" id="3.30.450.40">
    <property type="match status" value="1"/>
</dbReference>
<dbReference type="PANTHER" id="PTHR24421:SF56">
    <property type="entry name" value="OXYGEN SENSOR HISTIDINE KINASE RESPONSE REGULATOR DOST"/>
    <property type="match status" value="1"/>
</dbReference>
<dbReference type="PANTHER" id="PTHR24421">
    <property type="entry name" value="NITRATE/NITRITE SENSOR PROTEIN NARX-RELATED"/>
    <property type="match status" value="1"/>
</dbReference>
<organism evidence="6">
    <name type="scientific">Gordonia amarae</name>
    <dbReference type="NCBI Taxonomy" id="36821"/>
    <lineage>
        <taxon>Bacteria</taxon>
        <taxon>Bacillati</taxon>
        <taxon>Actinomycetota</taxon>
        <taxon>Actinomycetes</taxon>
        <taxon>Mycobacteriales</taxon>
        <taxon>Gordoniaceae</taxon>
        <taxon>Gordonia</taxon>
    </lineage>
</organism>
<dbReference type="InterPro" id="IPR011712">
    <property type="entry name" value="Sig_transdc_His_kin_sub3_dim/P"/>
</dbReference>
<evidence type="ECO:0000259" key="4">
    <source>
        <dbReference type="SMART" id="SM00065"/>
    </source>
</evidence>
<keyword evidence="3" id="KW-0902">Two-component regulatory system</keyword>
<evidence type="ECO:0000256" key="1">
    <source>
        <dbReference type="ARBA" id="ARBA00022679"/>
    </source>
</evidence>
<keyword evidence="2" id="KW-0418">Kinase</keyword>
<dbReference type="Pfam" id="PF07730">
    <property type="entry name" value="HisKA_3"/>
    <property type="match status" value="1"/>
</dbReference>
<dbReference type="GO" id="GO:0000155">
    <property type="term" value="F:phosphorelay sensor kinase activity"/>
    <property type="evidence" value="ECO:0007669"/>
    <property type="project" value="InterPro"/>
</dbReference>
<feature type="domain" description="GAF" evidence="4">
    <location>
        <begin position="53"/>
        <end position="200"/>
    </location>
</feature>
<dbReference type="InterPro" id="IPR050482">
    <property type="entry name" value="Sensor_HK_TwoCompSys"/>
</dbReference>
<dbReference type="InterPro" id="IPR029016">
    <property type="entry name" value="GAF-like_dom_sf"/>
</dbReference>
<dbReference type="SUPFAM" id="SSF55781">
    <property type="entry name" value="GAF domain-like"/>
    <property type="match status" value="1"/>
</dbReference>
<proteinExistence type="predicted"/>
<feature type="domain" description="Histidine kinase/HSP90-like ATPase" evidence="5">
    <location>
        <begin position="476"/>
        <end position="571"/>
    </location>
</feature>
<reference evidence="6" key="1">
    <citation type="journal article" date="2021" name="Nat. Microbiol.">
        <title>Cocultivation of an ultrasmall environmental parasitic bacterium with lytic ability against bacteria associated with wastewater foams.</title>
        <authorList>
            <person name="Batinovic S."/>
            <person name="Rose J.J.A."/>
            <person name="Ratcliffe J."/>
            <person name="Seviour R.J."/>
            <person name="Petrovski S."/>
        </authorList>
    </citation>
    <scope>NUCLEOTIDE SEQUENCE</scope>
    <source>
        <strain evidence="6">CON44</strain>
    </source>
</reference>
<evidence type="ECO:0000256" key="3">
    <source>
        <dbReference type="ARBA" id="ARBA00023012"/>
    </source>
</evidence>
<dbReference type="InterPro" id="IPR003018">
    <property type="entry name" value="GAF"/>
</dbReference>
<keyword evidence="1" id="KW-0808">Transferase</keyword>
<dbReference type="RefSeq" id="WP_005191393.1">
    <property type="nucleotide sequence ID" value="NZ_CP045804.1"/>
</dbReference>
<sequence length="571" mass="61511">MATNHEVRISGRPEPAEHRWADALDALTKHGGDDPRLLRDLLDAVLVVGQGLELDEALQRIVEVAVGVVDAQYGALGVRGGDGGLSEFVHIGITPDQRAIMGHLPVGRGVLGLLIKEPQVLRIPHLSAHPSSVGFPPHHPPMETFLGAPITVRGSNFGSIYLTEKRNAEEFTKVDETLIAMLAVAAGIAVDNARLFEGARTRHRWMQAVARRGSEPLAGIALSDTMSRLCDDVAALTEALDVVILTSSEDKMVVQGRSQQIAGADQSGDVSPVSASQMPIGSSMVVLAAELIPDGVVAGDPDWVTVQPLQRAAGAFGWIVVAHRRRPWWEPEEIAGLAGVAEVASLAVVYAEQQQIARDLEVLEDRHRIARDLHDHVIQRLFAVGMSMQTMLATPHDEDGTIATPVSRLEQVVVDLDRTIAQIRTSIFDLQSIPGHHDATTLRRRVLDIVSELAVHAPISPSVTFDGPVDTVVPEALGPHIDAVLREGLSNALRHADADRISVLVSADEDVLKVEITDDGKGIDTNVTYRGLENLTTRADECDGTFTIDTTPQRRGRAGGTTLTWTVPLVH</sequence>
<dbReference type="Pfam" id="PF13185">
    <property type="entry name" value="GAF_2"/>
    <property type="match status" value="1"/>
</dbReference>
<dbReference type="AlphaFoldDB" id="A0A857LPB7"/>
<dbReference type="SMART" id="SM00387">
    <property type="entry name" value="HATPase_c"/>
    <property type="match status" value="1"/>
</dbReference>
<dbReference type="InterPro" id="IPR036890">
    <property type="entry name" value="HATPase_C_sf"/>
</dbReference>
<dbReference type="CDD" id="cd16917">
    <property type="entry name" value="HATPase_UhpB-NarQ-NarX-like"/>
    <property type="match status" value="1"/>
</dbReference>
<accession>A0A857LPB7</accession>
<dbReference type="SMART" id="SM00065">
    <property type="entry name" value="GAF"/>
    <property type="match status" value="1"/>
</dbReference>
<evidence type="ECO:0000313" key="6">
    <source>
        <dbReference type="EMBL" id="QHN39437.1"/>
    </source>
</evidence>
<dbReference type="InterPro" id="IPR003594">
    <property type="entry name" value="HATPase_dom"/>
</dbReference>
<name>A0A857LPB7_9ACTN</name>
<dbReference type="EMBL" id="CP045810">
    <property type="protein sequence ID" value="QHN39437.1"/>
    <property type="molecule type" value="Genomic_DNA"/>
</dbReference>
<dbReference type="SUPFAM" id="SSF55874">
    <property type="entry name" value="ATPase domain of HSP90 chaperone/DNA topoisomerase II/histidine kinase"/>
    <property type="match status" value="1"/>
</dbReference>
<dbReference type="GO" id="GO:0016020">
    <property type="term" value="C:membrane"/>
    <property type="evidence" value="ECO:0007669"/>
    <property type="project" value="InterPro"/>
</dbReference>
<dbReference type="Pfam" id="PF02518">
    <property type="entry name" value="HATPase_c"/>
    <property type="match status" value="1"/>
</dbReference>
<evidence type="ECO:0000259" key="5">
    <source>
        <dbReference type="SMART" id="SM00387"/>
    </source>
</evidence>
<dbReference type="Gene3D" id="1.20.5.1930">
    <property type="match status" value="1"/>
</dbReference>
<gene>
    <name evidence="6" type="ORF">GII30_09910</name>
</gene>
<dbReference type="Gene3D" id="3.30.565.10">
    <property type="entry name" value="Histidine kinase-like ATPase, C-terminal domain"/>
    <property type="match status" value="1"/>
</dbReference>
<evidence type="ECO:0000256" key="2">
    <source>
        <dbReference type="ARBA" id="ARBA00022777"/>
    </source>
</evidence>
<protein>
    <submittedName>
        <fullName evidence="6">GAF domain-containing protein</fullName>
    </submittedName>
</protein>